<evidence type="ECO:0000256" key="8">
    <source>
        <dbReference type="ARBA" id="ARBA00023033"/>
    </source>
</evidence>
<accession>A0A9W8MG02</accession>
<dbReference type="OrthoDB" id="2789670at2759"/>
<dbReference type="SUPFAM" id="SSF48264">
    <property type="entry name" value="Cytochrome P450"/>
    <property type="match status" value="1"/>
</dbReference>
<dbReference type="InterPro" id="IPR001128">
    <property type="entry name" value="Cyt_P450"/>
</dbReference>
<comment type="pathway">
    <text evidence="2">Secondary metabolite biosynthesis.</text>
</comment>
<evidence type="ECO:0000256" key="6">
    <source>
        <dbReference type="ARBA" id="ARBA00023002"/>
    </source>
</evidence>
<organism evidence="9 10">
    <name type="scientific">Candolleomyces eurysporus</name>
    <dbReference type="NCBI Taxonomy" id="2828524"/>
    <lineage>
        <taxon>Eukaryota</taxon>
        <taxon>Fungi</taxon>
        <taxon>Dikarya</taxon>
        <taxon>Basidiomycota</taxon>
        <taxon>Agaricomycotina</taxon>
        <taxon>Agaricomycetes</taxon>
        <taxon>Agaricomycetidae</taxon>
        <taxon>Agaricales</taxon>
        <taxon>Agaricineae</taxon>
        <taxon>Psathyrellaceae</taxon>
        <taxon>Candolleomyces</taxon>
    </lineage>
</organism>
<comment type="cofactor">
    <cofactor evidence="1">
        <name>heme</name>
        <dbReference type="ChEBI" id="CHEBI:30413"/>
    </cofactor>
</comment>
<evidence type="ECO:0008006" key="11">
    <source>
        <dbReference type="Google" id="ProtNLM"/>
    </source>
</evidence>
<evidence type="ECO:0000256" key="1">
    <source>
        <dbReference type="ARBA" id="ARBA00001971"/>
    </source>
</evidence>
<feature type="non-terminal residue" evidence="9">
    <location>
        <position position="1"/>
    </location>
</feature>
<dbReference type="EMBL" id="JANBPK010000926">
    <property type="protein sequence ID" value="KAJ2928447.1"/>
    <property type="molecule type" value="Genomic_DNA"/>
</dbReference>
<keyword evidence="10" id="KW-1185">Reference proteome</keyword>
<dbReference type="CDD" id="cd11065">
    <property type="entry name" value="CYP64-like"/>
    <property type="match status" value="1"/>
</dbReference>
<dbReference type="InterPro" id="IPR036396">
    <property type="entry name" value="Cyt_P450_sf"/>
</dbReference>
<proteinExistence type="inferred from homology"/>
<dbReference type="PANTHER" id="PTHR46300:SF7">
    <property type="entry name" value="P450, PUTATIVE (EUROFUNG)-RELATED"/>
    <property type="match status" value="1"/>
</dbReference>
<comment type="caution">
    <text evidence="9">The sequence shown here is derived from an EMBL/GenBank/DDBJ whole genome shotgun (WGS) entry which is preliminary data.</text>
</comment>
<dbReference type="InterPro" id="IPR050364">
    <property type="entry name" value="Cytochrome_P450_fung"/>
</dbReference>
<keyword evidence="7" id="KW-0408">Iron</keyword>
<evidence type="ECO:0000313" key="10">
    <source>
        <dbReference type="Proteomes" id="UP001140091"/>
    </source>
</evidence>
<dbReference type="GO" id="GO:0016705">
    <property type="term" value="F:oxidoreductase activity, acting on paired donors, with incorporation or reduction of molecular oxygen"/>
    <property type="evidence" value="ECO:0007669"/>
    <property type="project" value="InterPro"/>
</dbReference>
<evidence type="ECO:0000256" key="2">
    <source>
        <dbReference type="ARBA" id="ARBA00005179"/>
    </source>
</evidence>
<keyword evidence="6" id="KW-0560">Oxidoreductase</keyword>
<keyword evidence="8" id="KW-0503">Monooxygenase</keyword>
<dbReference type="GO" id="GO:0005506">
    <property type="term" value="F:iron ion binding"/>
    <property type="evidence" value="ECO:0007669"/>
    <property type="project" value="InterPro"/>
</dbReference>
<evidence type="ECO:0000256" key="7">
    <source>
        <dbReference type="ARBA" id="ARBA00023004"/>
    </source>
</evidence>
<dbReference type="GO" id="GO:0004497">
    <property type="term" value="F:monooxygenase activity"/>
    <property type="evidence" value="ECO:0007669"/>
    <property type="project" value="UniProtKB-KW"/>
</dbReference>
<keyword evidence="5" id="KW-0479">Metal-binding</keyword>
<evidence type="ECO:0000256" key="3">
    <source>
        <dbReference type="ARBA" id="ARBA00010617"/>
    </source>
</evidence>
<dbReference type="Proteomes" id="UP001140091">
    <property type="component" value="Unassembled WGS sequence"/>
</dbReference>
<protein>
    <recommendedName>
        <fullName evidence="11">Cytochrome P450</fullName>
    </recommendedName>
</protein>
<dbReference type="PRINTS" id="PR00463">
    <property type="entry name" value="EP450I"/>
</dbReference>
<comment type="similarity">
    <text evidence="3">Belongs to the cytochrome P450 family.</text>
</comment>
<dbReference type="Pfam" id="PF00067">
    <property type="entry name" value="p450"/>
    <property type="match status" value="1"/>
</dbReference>
<evidence type="ECO:0000313" key="9">
    <source>
        <dbReference type="EMBL" id="KAJ2928447.1"/>
    </source>
</evidence>
<dbReference type="PANTHER" id="PTHR46300">
    <property type="entry name" value="P450, PUTATIVE (EUROFUNG)-RELATED-RELATED"/>
    <property type="match status" value="1"/>
</dbReference>
<dbReference type="Gene3D" id="1.10.630.10">
    <property type="entry name" value="Cytochrome P450"/>
    <property type="match status" value="1"/>
</dbReference>
<dbReference type="GO" id="GO:0016020">
    <property type="term" value="C:membrane"/>
    <property type="evidence" value="ECO:0007669"/>
    <property type="project" value="UniProtKB-SubCell"/>
</dbReference>
<evidence type="ECO:0000256" key="4">
    <source>
        <dbReference type="ARBA" id="ARBA00022617"/>
    </source>
</evidence>
<dbReference type="InterPro" id="IPR002401">
    <property type="entry name" value="Cyt_P450_E_grp-I"/>
</dbReference>
<keyword evidence="4" id="KW-0349">Heme</keyword>
<gene>
    <name evidence="9" type="ORF">H1R20_g8644</name>
</gene>
<dbReference type="GO" id="GO:0020037">
    <property type="term" value="F:heme binding"/>
    <property type="evidence" value="ECO:0007669"/>
    <property type="project" value="InterPro"/>
</dbReference>
<sequence length="459" mass="51619">MPTEFEWKKYHEWCKEYNTDVLYLNIAGTEIIVLDTSQVATDLLETRSSLYSGRTRLPMINELMGWDFNFGFMPYGAFYDSSCGTEFRAHAYFTGRKHRRLLHHSFHPLAARQYRPHITKATRNLLKRFLDDPNPLKIIPHLRHMAGETILSIAYGIEIQQKNDPYLEISEAGVLPLVVAGVPGAFLVDSIPLLKYVPAWFPGASFQRKAREWRKLARNMIEMPYAEAKKDIESGKANVSLVSTNLQKIQGGTEDDAFTEEIVKNVAGTLFAAGSDTLTSEYKTVSAVTSCILGLLEHPEVLKKAQAQIDAVVKPGHLPGFEDEPSLPYITAIAKETLRWRDVVPIAVPHLLSAEDEYKGYRLPAGALIVPNAWQVSLHTAVWLAIASLVATFDIRKAKEKVKVVGKDGTEREEEKTVEPTHEYISALVITPKPFKCVIKPRSKEKADLIRASLIQDYD</sequence>
<name>A0A9W8MG02_9AGAR</name>
<reference evidence="9" key="1">
    <citation type="submission" date="2022-06" db="EMBL/GenBank/DDBJ databases">
        <title>Genome Sequence of Candolleomyces eurysporus.</title>
        <authorList>
            <person name="Buettner E."/>
        </authorList>
    </citation>
    <scope>NUCLEOTIDE SEQUENCE</scope>
    <source>
        <strain evidence="9">VTCC 930004</strain>
    </source>
</reference>
<evidence type="ECO:0000256" key="5">
    <source>
        <dbReference type="ARBA" id="ARBA00022723"/>
    </source>
</evidence>
<dbReference type="AlphaFoldDB" id="A0A9W8MG02"/>